<proteinExistence type="predicted"/>
<evidence type="ECO:0000313" key="1">
    <source>
        <dbReference type="EMBL" id="GLQ67370.1"/>
    </source>
</evidence>
<keyword evidence="2" id="KW-1185">Reference proteome</keyword>
<accession>A0ABQ5WWS5</accession>
<evidence type="ECO:0000313" key="2">
    <source>
        <dbReference type="Proteomes" id="UP001156629"/>
    </source>
</evidence>
<sequence>MIGAKPFPNQKITQAAIAKAASLARQFPQALAQGGIICPGGNIPRNTPGKTNKGTGATLTQFQTLLKV</sequence>
<name>A0ABQ5WWS5_9PROT</name>
<protein>
    <submittedName>
        <fullName evidence="1">Uncharacterized protein</fullName>
    </submittedName>
</protein>
<dbReference type="EMBL" id="BSNV01000051">
    <property type="protein sequence ID" value="GLQ67370.1"/>
    <property type="molecule type" value="Genomic_DNA"/>
</dbReference>
<reference evidence="2" key="1">
    <citation type="journal article" date="2019" name="Int. J. Syst. Evol. Microbiol.">
        <title>The Global Catalogue of Microorganisms (GCM) 10K type strain sequencing project: providing services to taxonomists for standard genome sequencing and annotation.</title>
        <authorList>
            <consortium name="The Broad Institute Genomics Platform"/>
            <consortium name="The Broad Institute Genome Sequencing Center for Infectious Disease"/>
            <person name="Wu L."/>
            <person name="Ma J."/>
        </authorList>
    </citation>
    <scope>NUCLEOTIDE SEQUENCE [LARGE SCALE GENOMIC DNA]</scope>
    <source>
        <strain evidence="2">NBRC 3266</strain>
    </source>
</reference>
<organism evidence="1 2">
    <name type="scientific">Gluconobacter kondonii</name>
    <dbReference type="NCBI Taxonomy" id="941463"/>
    <lineage>
        <taxon>Bacteria</taxon>
        <taxon>Pseudomonadati</taxon>
        <taxon>Pseudomonadota</taxon>
        <taxon>Alphaproteobacteria</taxon>
        <taxon>Acetobacterales</taxon>
        <taxon>Acetobacteraceae</taxon>
        <taxon>Gluconobacter</taxon>
    </lineage>
</organism>
<comment type="caution">
    <text evidence="1">The sequence shown here is derived from an EMBL/GenBank/DDBJ whole genome shotgun (WGS) entry which is preliminary data.</text>
</comment>
<gene>
    <name evidence="1" type="ORF">GCM10007870_29550</name>
</gene>
<dbReference type="Proteomes" id="UP001156629">
    <property type="component" value="Unassembled WGS sequence"/>
</dbReference>